<dbReference type="InterPro" id="IPR029058">
    <property type="entry name" value="AB_hydrolase_fold"/>
</dbReference>
<comment type="caution">
    <text evidence="3">The sequence shown here is derived from an EMBL/GenBank/DDBJ whole genome shotgun (WGS) entry which is preliminary data.</text>
</comment>
<keyword evidence="4" id="KW-1185">Reference proteome</keyword>
<dbReference type="PROSITE" id="PS50853">
    <property type="entry name" value="FN3"/>
    <property type="match status" value="1"/>
</dbReference>
<gene>
    <name evidence="3" type="ORF">F7Q92_17885</name>
</gene>
<feature type="signal peptide" evidence="1">
    <location>
        <begin position="1"/>
        <end position="30"/>
    </location>
</feature>
<dbReference type="PANTHER" id="PTHR42972">
    <property type="entry name" value="TOL-PAL SYSTEM PROTEIN TOLB"/>
    <property type="match status" value="1"/>
</dbReference>
<dbReference type="AlphaFoldDB" id="A0A643F832"/>
<reference evidence="3 4" key="1">
    <citation type="submission" date="2019-09" db="EMBL/GenBank/DDBJ databases">
        <title>Draft genome sequences of 48 bacterial type strains from the CCUG.</title>
        <authorList>
            <person name="Tunovic T."/>
            <person name="Pineiro-Iglesias B."/>
            <person name="Unosson C."/>
            <person name="Inganas E."/>
            <person name="Ohlen M."/>
            <person name="Cardew S."/>
            <person name="Jensie-Markopoulos S."/>
            <person name="Salva-Serra F."/>
            <person name="Jaen-Luchoro D."/>
            <person name="Karlsson R."/>
            <person name="Svensson-Stadler L."/>
            <person name="Chun J."/>
            <person name="Moore E."/>
        </authorList>
    </citation>
    <scope>NUCLEOTIDE SEQUENCE [LARGE SCALE GENOMIC DNA]</scope>
    <source>
        <strain evidence="3 4">CCUG 30977</strain>
    </source>
</reference>
<feature type="domain" description="Fibronectin type-III" evidence="2">
    <location>
        <begin position="362"/>
        <end position="446"/>
    </location>
</feature>
<dbReference type="EMBL" id="VZPB01000057">
    <property type="protein sequence ID" value="KAB0576505.1"/>
    <property type="molecule type" value="Genomic_DNA"/>
</dbReference>
<protein>
    <recommendedName>
        <fullName evidence="2">Fibronectin type-III domain-containing protein</fullName>
    </recommendedName>
</protein>
<evidence type="ECO:0000313" key="3">
    <source>
        <dbReference type="EMBL" id="KAB0576505.1"/>
    </source>
</evidence>
<dbReference type="InterPro" id="IPR013783">
    <property type="entry name" value="Ig-like_fold"/>
</dbReference>
<organism evidence="3 4">
    <name type="scientific">Ideonella dechloratans</name>
    <dbReference type="NCBI Taxonomy" id="36863"/>
    <lineage>
        <taxon>Bacteria</taxon>
        <taxon>Pseudomonadati</taxon>
        <taxon>Pseudomonadota</taxon>
        <taxon>Betaproteobacteria</taxon>
        <taxon>Burkholderiales</taxon>
        <taxon>Sphaerotilaceae</taxon>
        <taxon>Ideonella</taxon>
    </lineage>
</organism>
<dbReference type="SUPFAM" id="SSF49265">
    <property type="entry name" value="Fibronectin type III"/>
    <property type="match status" value="1"/>
</dbReference>
<accession>A0A643F832</accession>
<dbReference type="SUPFAM" id="SSF53474">
    <property type="entry name" value="alpha/beta-Hydrolases"/>
    <property type="match status" value="1"/>
</dbReference>
<proteinExistence type="predicted"/>
<feature type="chain" id="PRO_5024958707" description="Fibronectin type-III domain-containing protein" evidence="1">
    <location>
        <begin position="31"/>
        <end position="505"/>
    </location>
</feature>
<dbReference type="Gene3D" id="2.60.40.10">
    <property type="entry name" value="Immunoglobulins"/>
    <property type="match status" value="1"/>
</dbReference>
<evidence type="ECO:0000256" key="1">
    <source>
        <dbReference type="SAM" id="SignalP"/>
    </source>
</evidence>
<evidence type="ECO:0000259" key="2">
    <source>
        <dbReference type="PROSITE" id="PS50853"/>
    </source>
</evidence>
<evidence type="ECO:0000313" key="4">
    <source>
        <dbReference type="Proteomes" id="UP000430120"/>
    </source>
</evidence>
<dbReference type="InterPro" id="IPR036116">
    <property type="entry name" value="FN3_sf"/>
</dbReference>
<dbReference type="OrthoDB" id="505233at2"/>
<dbReference type="CDD" id="cd00063">
    <property type="entry name" value="FN3"/>
    <property type="match status" value="1"/>
</dbReference>
<dbReference type="Proteomes" id="UP000430120">
    <property type="component" value="Unassembled WGS sequence"/>
</dbReference>
<keyword evidence="1" id="KW-0732">Signal</keyword>
<dbReference type="PANTHER" id="PTHR42972:SF8">
    <property type="entry name" value="POLYHYDROXYBUTYRATE DEPOLYMERASE"/>
    <property type="match status" value="1"/>
</dbReference>
<dbReference type="SMART" id="SM00060">
    <property type="entry name" value="FN3"/>
    <property type="match status" value="1"/>
</dbReference>
<dbReference type="Gene3D" id="3.40.50.1820">
    <property type="entry name" value="alpha/beta hydrolase"/>
    <property type="match status" value="2"/>
</dbReference>
<sequence length="505" mass="51364">MTTFAHLRARGVAVLLAALTLASASTTATAAVALPQLNIDTSQITVSGLSSGGFMANQLGYAYSGTFKGVGVFAGGSYMCAGHSNYTACMYNASISSSMLSTLQADLNNWSGTAIDPLANVAGQKVFMFVGTSDTTVGPKPMNAVQTQYTNNGVLAANLSYVQRSGTAHVFPTDFAATGNNSCGTSASPYIANCSYDGAKAVLSQFYGTLKARNDAPATANYIEFDQTPFTAGNPGMAATGWLYVPANCASGAVCRLHVALHGCQQNAATIGDKFLKNTGYTRWADTNSIVVLFPQTKVDNTARSTAASGSLANPNGCWDWVGWYGGNFAQRAGTQMQAIKAMVDQVASGSGGGGGGGALPAPAGLVASGASDTTMTLGWNAVSGAAGYHVFRNGVQVDSTAITGTSYVDSGLSPATTYSWTVAALDSGGAQGALSAAVSATTTGAAAACFTASNYAHTTAGRAHQSGGYAYANGSNQNMGLWNVFVTTTLKQTGANYYVIGSCP</sequence>
<dbReference type="RefSeq" id="WP_151125456.1">
    <property type="nucleotide sequence ID" value="NZ_CP088081.1"/>
</dbReference>
<dbReference type="InterPro" id="IPR003961">
    <property type="entry name" value="FN3_dom"/>
</dbReference>
<name>A0A643F832_IDEDE</name>